<accession>A0A841EC88</accession>
<name>A0A841EC88_9ACTN</name>
<dbReference type="AlphaFoldDB" id="A0A841EC88"/>
<dbReference type="EMBL" id="JACHLY010000001">
    <property type="protein sequence ID" value="MBB5998618.1"/>
    <property type="molecule type" value="Genomic_DNA"/>
</dbReference>
<feature type="compositionally biased region" description="Low complexity" evidence="1">
    <location>
        <begin position="61"/>
        <end position="73"/>
    </location>
</feature>
<dbReference type="Proteomes" id="UP000578077">
    <property type="component" value="Unassembled WGS sequence"/>
</dbReference>
<feature type="region of interest" description="Disordered" evidence="1">
    <location>
        <begin position="36"/>
        <end position="99"/>
    </location>
</feature>
<protein>
    <submittedName>
        <fullName evidence="2">Uncharacterized protein</fullName>
    </submittedName>
</protein>
<evidence type="ECO:0000256" key="1">
    <source>
        <dbReference type="SAM" id="MobiDB-lite"/>
    </source>
</evidence>
<gene>
    <name evidence="2" type="ORF">HNR25_002369</name>
</gene>
<feature type="compositionally biased region" description="Polar residues" evidence="1">
    <location>
        <begin position="74"/>
        <end position="84"/>
    </location>
</feature>
<proteinExistence type="predicted"/>
<comment type="caution">
    <text evidence="2">The sequence shown here is derived from an EMBL/GenBank/DDBJ whole genome shotgun (WGS) entry which is preliminary data.</text>
</comment>
<evidence type="ECO:0000313" key="2">
    <source>
        <dbReference type="EMBL" id="MBB5998618.1"/>
    </source>
</evidence>
<keyword evidence="3" id="KW-1185">Reference proteome</keyword>
<sequence length="99" mass="10976">MNAPNDALLALLRSRYGERWSIRRTEHLWIATALDRDADHAPTLIEPDVKRLVQQMEDPPARAGGRSPRPGSPTNSSKSATASTGRISRPVRRPSPRGR</sequence>
<feature type="compositionally biased region" description="Basic residues" evidence="1">
    <location>
        <begin position="89"/>
        <end position="99"/>
    </location>
</feature>
<organism evidence="2 3">
    <name type="scientific">Streptomonospora salina</name>
    <dbReference type="NCBI Taxonomy" id="104205"/>
    <lineage>
        <taxon>Bacteria</taxon>
        <taxon>Bacillati</taxon>
        <taxon>Actinomycetota</taxon>
        <taxon>Actinomycetes</taxon>
        <taxon>Streptosporangiales</taxon>
        <taxon>Nocardiopsidaceae</taxon>
        <taxon>Streptomonospora</taxon>
    </lineage>
</organism>
<dbReference type="RefSeq" id="WP_246463620.1">
    <property type="nucleotide sequence ID" value="NZ_BAABKT010000024.1"/>
</dbReference>
<reference evidence="2 3" key="1">
    <citation type="submission" date="2020-08" db="EMBL/GenBank/DDBJ databases">
        <title>Sequencing the genomes of 1000 actinobacteria strains.</title>
        <authorList>
            <person name="Klenk H.-P."/>
        </authorList>
    </citation>
    <scope>NUCLEOTIDE SEQUENCE [LARGE SCALE GENOMIC DNA]</scope>
    <source>
        <strain evidence="2 3">DSM 44593</strain>
    </source>
</reference>
<evidence type="ECO:0000313" key="3">
    <source>
        <dbReference type="Proteomes" id="UP000578077"/>
    </source>
</evidence>